<dbReference type="AlphaFoldDB" id="B9SWL6"/>
<dbReference type="EMBL" id="EQ974206">
    <property type="protein sequence ID" value="EEF31991.1"/>
    <property type="molecule type" value="Genomic_DNA"/>
</dbReference>
<gene>
    <name evidence="1" type="ORF">RCOM_0015400</name>
</gene>
<evidence type="ECO:0008006" key="3">
    <source>
        <dbReference type="Google" id="ProtNLM"/>
    </source>
</evidence>
<dbReference type="Proteomes" id="UP000008311">
    <property type="component" value="Unassembled WGS sequence"/>
</dbReference>
<evidence type="ECO:0000313" key="2">
    <source>
        <dbReference type="Proteomes" id="UP000008311"/>
    </source>
</evidence>
<dbReference type="InParanoid" id="B9SWL6"/>
<evidence type="ECO:0000313" key="1">
    <source>
        <dbReference type="EMBL" id="EEF31991.1"/>
    </source>
</evidence>
<name>B9SWL6_RICCO</name>
<protein>
    <recommendedName>
        <fullName evidence="3">RNase H type-1 domain-containing protein</fullName>
    </recommendedName>
</protein>
<proteinExistence type="predicted"/>
<organism evidence="1 2">
    <name type="scientific">Ricinus communis</name>
    <name type="common">Castor bean</name>
    <dbReference type="NCBI Taxonomy" id="3988"/>
    <lineage>
        <taxon>Eukaryota</taxon>
        <taxon>Viridiplantae</taxon>
        <taxon>Streptophyta</taxon>
        <taxon>Embryophyta</taxon>
        <taxon>Tracheophyta</taxon>
        <taxon>Spermatophyta</taxon>
        <taxon>Magnoliopsida</taxon>
        <taxon>eudicotyledons</taxon>
        <taxon>Gunneridae</taxon>
        <taxon>Pentapetalae</taxon>
        <taxon>rosids</taxon>
        <taxon>fabids</taxon>
        <taxon>Malpighiales</taxon>
        <taxon>Euphorbiaceae</taxon>
        <taxon>Acalyphoideae</taxon>
        <taxon>Acalypheae</taxon>
        <taxon>Ricinus</taxon>
    </lineage>
</organism>
<sequence length="72" mass="7858">MPPPTRLQNFYRDSMWKAPPIGSFQINTDASIIPNAGTSAGIIICDHIGKMIASKSIHIEECFTVEIVEALA</sequence>
<accession>B9SWL6</accession>
<keyword evidence="2" id="KW-1185">Reference proteome</keyword>
<reference evidence="2" key="1">
    <citation type="journal article" date="2010" name="Nat. Biotechnol.">
        <title>Draft genome sequence of the oilseed species Ricinus communis.</title>
        <authorList>
            <person name="Chan A.P."/>
            <person name="Crabtree J."/>
            <person name="Zhao Q."/>
            <person name="Lorenzi H."/>
            <person name="Orvis J."/>
            <person name="Puiu D."/>
            <person name="Melake-Berhan A."/>
            <person name="Jones K.M."/>
            <person name="Redman J."/>
            <person name="Chen G."/>
            <person name="Cahoon E.B."/>
            <person name="Gedil M."/>
            <person name="Stanke M."/>
            <person name="Haas B.J."/>
            <person name="Wortman J.R."/>
            <person name="Fraser-Liggett C.M."/>
            <person name="Ravel J."/>
            <person name="Rabinowicz P.D."/>
        </authorList>
    </citation>
    <scope>NUCLEOTIDE SEQUENCE [LARGE SCALE GENOMIC DNA]</scope>
    <source>
        <strain evidence="2">cv. Hale</strain>
    </source>
</reference>